<feature type="region of interest" description="Disordered" evidence="1">
    <location>
        <begin position="229"/>
        <end position="271"/>
    </location>
</feature>
<dbReference type="Proteomes" id="UP001358417">
    <property type="component" value="Unassembled WGS sequence"/>
</dbReference>
<feature type="region of interest" description="Disordered" evidence="1">
    <location>
        <begin position="129"/>
        <end position="207"/>
    </location>
</feature>
<protein>
    <submittedName>
        <fullName evidence="2">Uncharacterized protein</fullName>
    </submittedName>
</protein>
<feature type="compositionally biased region" description="Polar residues" evidence="1">
    <location>
        <begin position="132"/>
        <end position="156"/>
    </location>
</feature>
<dbReference type="GeneID" id="89981237"/>
<proteinExistence type="predicted"/>
<name>A0AAV9NHD3_9EURO</name>
<reference evidence="2 3" key="1">
    <citation type="submission" date="2023-08" db="EMBL/GenBank/DDBJ databases">
        <title>Black Yeasts Isolated from many extreme environments.</title>
        <authorList>
            <person name="Coleine C."/>
            <person name="Stajich J.E."/>
            <person name="Selbmann L."/>
        </authorList>
    </citation>
    <scope>NUCLEOTIDE SEQUENCE [LARGE SCALE GENOMIC DNA]</scope>
    <source>
        <strain evidence="2 3">CCFEE 5792</strain>
    </source>
</reference>
<dbReference type="RefSeq" id="XP_064707782.1">
    <property type="nucleotide sequence ID" value="XM_064856606.1"/>
</dbReference>
<gene>
    <name evidence="2" type="ORF">LTR84_013101</name>
</gene>
<evidence type="ECO:0000313" key="3">
    <source>
        <dbReference type="Proteomes" id="UP001358417"/>
    </source>
</evidence>
<sequence>MPKNGEYWADDFDTLGNMRTSRDRVGQGPQISSQGKMYYPVYARAYVMSQYGVKAGRKATDEDSSQLSYGAFTVPDDVPPPIMVYTLPEGTVSEGTVSEDEVARVPAWRRTQFLICGTSEDIFIDPVAPSQAKGSTAKPITSSAQTKSATHSSQTKGPAPKLTTPKTDGQDTTPASSRVKTPASESRTSAPVKRNEERSSQAPPPAFTAKVLRITGRGLDTQNQQARQILGKAPSTTQIDVESEPARPTTEETAVDLTSTVGDTVLEDPDN</sequence>
<evidence type="ECO:0000313" key="2">
    <source>
        <dbReference type="EMBL" id="KAK5055351.1"/>
    </source>
</evidence>
<organism evidence="2 3">
    <name type="scientific">Exophiala bonariae</name>
    <dbReference type="NCBI Taxonomy" id="1690606"/>
    <lineage>
        <taxon>Eukaryota</taxon>
        <taxon>Fungi</taxon>
        <taxon>Dikarya</taxon>
        <taxon>Ascomycota</taxon>
        <taxon>Pezizomycotina</taxon>
        <taxon>Eurotiomycetes</taxon>
        <taxon>Chaetothyriomycetidae</taxon>
        <taxon>Chaetothyriales</taxon>
        <taxon>Herpotrichiellaceae</taxon>
        <taxon>Exophiala</taxon>
    </lineage>
</organism>
<dbReference type="EMBL" id="JAVRRD010000009">
    <property type="protein sequence ID" value="KAK5055351.1"/>
    <property type="molecule type" value="Genomic_DNA"/>
</dbReference>
<comment type="caution">
    <text evidence="2">The sequence shown here is derived from an EMBL/GenBank/DDBJ whole genome shotgun (WGS) entry which is preliminary data.</text>
</comment>
<accession>A0AAV9NHD3</accession>
<evidence type="ECO:0000256" key="1">
    <source>
        <dbReference type="SAM" id="MobiDB-lite"/>
    </source>
</evidence>
<feature type="compositionally biased region" description="Polar residues" evidence="1">
    <location>
        <begin position="164"/>
        <end position="189"/>
    </location>
</feature>
<keyword evidence="3" id="KW-1185">Reference proteome</keyword>
<dbReference type="AlphaFoldDB" id="A0AAV9NHD3"/>